<dbReference type="Proteomes" id="UP000708208">
    <property type="component" value="Unassembled WGS sequence"/>
</dbReference>
<organism evidence="2 3">
    <name type="scientific">Allacma fusca</name>
    <dbReference type="NCBI Taxonomy" id="39272"/>
    <lineage>
        <taxon>Eukaryota</taxon>
        <taxon>Metazoa</taxon>
        <taxon>Ecdysozoa</taxon>
        <taxon>Arthropoda</taxon>
        <taxon>Hexapoda</taxon>
        <taxon>Collembola</taxon>
        <taxon>Symphypleona</taxon>
        <taxon>Sminthuridae</taxon>
        <taxon>Allacma</taxon>
    </lineage>
</organism>
<name>A0A8J2JR61_9HEXA</name>
<dbReference type="AlphaFoldDB" id="A0A8J2JR61"/>
<reference evidence="2" key="1">
    <citation type="submission" date="2021-06" db="EMBL/GenBank/DDBJ databases">
        <authorList>
            <person name="Hodson N. C."/>
            <person name="Mongue J. A."/>
            <person name="Jaron S. K."/>
        </authorList>
    </citation>
    <scope>NUCLEOTIDE SEQUENCE</scope>
</reference>
<gene>
    <name evidence="2" type="ORF">AFUS01_LOCUS3049</name>
</gene>
<sequence>MDITKNHDDSLTCSVDFMEVEDICEEQEPLAFSNDLILHEIFQYLPTHDLITCGIVNKKWNWNSRYFLREKRNSLAKVQGCRELKKVNDLLAQSPFPSPFNGLFISGGHSCVKSTDPEEYYQYLSEDLTIFTRLKLRLLGQTGLECPVIQFIKKYFQGESPLEQLEILSLPDKIYSLRETFQGIHLNLQNLKGVKFPMKRNDGLIQEVTSAARNLQKISGPMVEEDVEIVRRNKQIYALKEFLFEPETHAQVHSYAQLALEQPKLQTMKISSAWFRSHGDLQDFLKVALSLLKSSSGSLEQLQIGHLDMILLTTSAEMPVLSNIRQISLGYSSQTDKVEKFPTLRRINFQHFFPNLTTIEIIATEAVRHTSWYITNEFRNATQEFVCPSVRKLILTKMVFPTSQIWFDWMKELFPNVREFEISACYELGSYLTSVWATWPDLVQINVTDLGRQYGKRNLDAVFCGMTETEIHELKSKSEEFLRNYQYAPVQPSLLHLKHLRRLVFEAQHCKDLLRKQTPDFLSHLTGHLVWEKMSTLNVQVVRKECQTVCQPCVFLDPLRPFVKFRVQ</sequence>
<comment type="caution">
    <text evidence="2">The sequence shown here is derived from an EMBL/GenBank/DDBJ whole genome shotgun (WGS) entry which is preliminary data.</text>
</comment>
<accession>A0A8J2JR61</accession>
<evidence type="ECO:0000313" key="2">
    <source>
        <dbReference type="EMBL" id="CAG7684077.1"/>
    </source>
</evidence>
<keyword evidence="3" id="KW-1185">Reference proteome</keyword>
<proteinExistence type="predicted"/>
<dbReference type="Pfam" id="PF00646">
    <property type="entry name" value="F-box"/>
    <property type="match status" value="1"/>
</dbReference>
<dbReference type="EMBL" id="CAJVCH010017957">
    <property type="protein sequence ID" value="CAG7684077.1"/>
    <property type="molecule type" value="Genomic_DNA"/>
</dbReference>
<evidence type="ECO:0000259" key="1">
    <source>
        <dbReference type="Pfam" id="PF00646"/>
    </source>
</evidence>
<dbReference type="CDD" id="cd09917">
    <property type="entry name" value="F-box_SF"/>
    <property type="match status" value="1"/>
</dbReference>
<feature type="domain" description="F-box" evidence="1">
    <location>
        <begin position="36"/>
        <end position="61"/>
    </location>
</feature>
<evidence type="ECO:0000313" key="3">
    <source>
        <dbReference type="Proteomes" id="UP000708208"/>
    </source>
</evidence>
<dbReference type="InterPro" id="IPR001810">
    <property type="entry name" value="F-box_dom"/>
</dbReference>
<protein>
    <recommendedName>
        <fullName evidence="1">F-box domain-containing protein</fullName>
    </recommendedName>
</protein>